<name>A0A382PGE0_9ZZZZ</name>
<gene>
    <name evidence="1" type="ORF">METZ01_LOCUS325298</name>
</gene>
<dbReference type="AlphaFoldDB" id="A0A382PGE0"/>
<feature type="non-terminal residue" evidence="1">
    <location>
        <position position="34"/>
    </location>
</feature>
<protein>
    <submittedName>
        <fullName evidence="1">Uncharacterized protein</fullName>
    </submittedName>
</protein>
<sequence>MEKSMTHQRIRKFNTAEMYPGKGMDNDLCMAVRA</sequence>
<accession>A0A382PGE0</accession>
<organism evidence="1">
    <name type="scientific">marine metagenome</name>
    <dbReference type="NCBI Taxonomy" id="408172"/>
    <lineage>
        <taxon>unclassified sequences</taxon>
        <taxon>metagenomes</taxon>
        <taxon>ecological metagenomes</taxon>
    </lineage>
</organism>
<reference evidence="1" key="1">
    <citation type="submission" date="2018-05" db="EMBL/GenBank/DDBJ databases">
        <authorList>
            <person name="Lanie J.A."/>
            <person name="Ng W.-L."/>
            <person name="Kazmierczak K.M."/>
            <person name="Andrzejewski T.M."/>
            <person name="Davidsen T.M."/>
            <person name="Wayne K.J."/>
            <person name="Tettelin H."/>
            <person name="Glass J.I."/>
            <person name="Rusch D."/>
            <person name="Podicherti R."/>
            <person name="Tsui H.-C.T."/>
            <person name="Winkler M.E."/>
        </authorList>
    </citation>
    <scope>NUCLEOTIDE SEQUENCE</scope>
</reference>
<evidence type="ECO:0000313" key="1">
    <source>
        <dbReference type="EMBL" id="SVC72444.1"/>
    </source>
</evidence>
<dbReference type="EMBL" id="UINC01107230">
    <property type="protein sequence ID" value="SVC72444.1"/>
    <property type="molecule type" value="Genomic_DNA"/>
</dbReference>
<proteinExistence type="predicted"/>